<dbReference type="GO" id="GO:0005524">
    <property type="term" value="F:ATP binding"/>
    <property type="evidence" value="ECO:0007669"/>
    <property type="project" value="UniProtKB-KW"/>
</dbReference>
<evidence type="ECO:0000313" key="8">
    <source>
        <dbReference type="Proteomes" id="UP000504607"/>
    </source>
</evidence>
<dbReference type="Pfam" id="PF20073">
    <property type="entry name" value="DUF6469"/>
    <property type="match status" value="1"/>
</dbReference>
<dbReference type="GO" id="GO:0004386">
    <property type="term" value="F:helicase activity"/>
    <property type="evidence" value="ECO:0007669"/>
    <property type="project" value="UniProtKB-KW"/>
</dbReference>
<dbReference type="Pfam" id="PF13087">
    <property type="entry name" value="AAA_12"/>
    <property type="match status" value="1"/>
</dbReference>
<proteinExistence type="predicted"/>
<keyword evidence="8" id="KW-1185">Reference proteome</keyword>
<keyword evidence="2" id="KW-0378">Hydrolase</keyword>
<keyword evidence="3" id="KW-0347">Helicase</keyword>
<dbReference type="PANTHER" id="PTHR10887">
    <property type="entry name" value="DNA2/NAM7 HELICASE FAMILY"/>
    <property type="match status" value="1"/>
</dbReference>
<evidence type="ECO:0000259" key="6">
    <source>
        <dbReference type="Pfam" id="PF13087"/>
    </source>
</evidence>
<evidence type="ECO:0000256" key="4">
    <source>
        <dbReference type="ARBA" id="ARBA00022840"/>
    </source>
</evidence>
<dbReference type="AlphaFoldDB" id="A0A6I9QV38"/>
<feature type="domain" description="DNA2/NAM7 helicase helicase" evidence="5">
    <location>
        <begin position="303"/>
        <end position="658"/>
    </location>
</feature>
<dbReference type="CDD" id="cd18808">
    <property type="entry name" value="SF1_C_Upf1"/>
    <property type="match status" value="1"/>
</dbReference>
<feature type="domain" description="DUF6469" evidence="7">
    <location>
        <begin position="126"/>
        <end position="254"/>
    </location>
</feature>
<dbReference type="InterPro" id="IPR041679">
    <property type="entry name" value="DNA2/NAM7-like_C"/>
</dbReference>
<name>A0A6I9QV38_ELAGV</name>
<reference evidence="9" key="1">
    <citation type="submission" date="2025-08" db="UniProtKB">
        <authorList>
            <consortium name="RefSeq"/>
        </authorList>
    </citation>
    <scope>IDENTIFICATION</scope>
</reference>
<dbReference type="OrthoDB" id="6513042at2759"/>
<dbReference type="InterPro" id="IPR047187">
    <property type="entry name" value="SF1_C_Upf1"/>
</dbReference>
<dbReference type="InterPro" id="IPR041677">
    <property type="entry name" value="DNA2/NAM7_AAA_11"/>
</dbReference>
<protein>
    <submittedName>
        <fullName evidence="9">Uncharacterized protein LOC105040079</fullName>
    </submittedName>
</protein>
<dbReference type="FunFam" id="3.40.50.300:FF:000326">
    <property type="entry name" value="P-loop containing nucleoside triphosphate hydrolase"/>
    <property type="match status" value="1"/>
</dbReference>
<dbReference type="Gene3D" id="3.40.50.300">
    <property type="entry name" value="P-loop containing nucleotide triphosphate hydrolases"/>
    <property type="match status" value="2"/>
</dbReference>
<dbReference type="InParanoid" id="A0A6I9QV38"/>
<evidence type="ECO:0000259" key="5">
    <source>
        <dbReference type="Pfam" id="PF13086"/>
    </source>
</evidence>
<dbReference type="InterPro" id="IPR045529">
    <property type="entry name" value="DUF6469"/>
</dbReference>
<sequence length="1004" mass="113825">MERLLKRFRYELHSHWKEVFDACGLRGAHETPHKNILCHDWDLLCNKYEDPTYQVFCDRNAQNQSRLMMVHYGRSKSFVQHYYELVVKIPSAFTSLKNYLGSYTFPLMEEIRADMHSSLEALSQVPFVKILSLDNTKRHEQCMYEIVVGDVPANVPSPDVNGNYIPNKGDIFLLSDGRPVHVSDLTRNGRSYRIALIITGGKYGDLPPNMFVIRASSSIEVSEYRKKNKKRSPLFAVYLLNITTYCHIWKALDFKLSPLRNLNLVKKILHFDPLVAGFDDISMSEEFRYIHDRRIQNNLSALKLNESQTNAILTCISARECQNKNSINLIWGPPGTGKTKTISALLWILKEMKCRTVACAPTNVAIKELALRLLRLVKEYAADGSLGDIIMFGNQDRMRVDGILQDMFLDFRVKRLLECFAPNTGWKHCLNTMTRFFEDGFTWYRSYLESNKDTVEMTFQDFARRKFASVSKELTRCLKTLHLHLPSASISEANTTNMKMVLELLEIFRELLCKKNIGNSLVEIFASTDEEKGIAFVSHGMVSSGKNDSTTKSRLRKTRADCCRILKTLEKSLNLPITSSKPAITYFCLRSACIVFCTTSSSSKLYKVRMKKSLEVLVIDEAAQLKECESLIPLQLSGIRHAILIGDECQLPATVKSKVSENALFGRSLFERLSSLGHKKHLLNMQYRMHPSISIFPNANFYDNKILDAPNVIHNNHSRIYLSGPMYGPYSFINIEFGKEKCDDLGHSRKNMVEVAVTLQILGKLRQACGRMQKRLSVGIICPYTAQVNAIQEMLGKDYQKNTNLAVKVSSVDGFQGSEEDVIILSTVRSNASGSVGFLSNSRRANVALTRARYCLWILGNGPTLLNSGSIWEKVVCDARDRGCFFNANEDEAIANAITDALHLNKIGIGKKKFEGIFFPKTHFDSISPKCLENLEPRKHTSGRLLPCNSGKDCEDSTANLRTETKTRKNMAKKWQVKYTDSKKELICHSSSSADSKTYSTCYS</sequence>
<dbReference type="PANTHER" id="PTHR10887:SF515">
    <property type="entry name" value="P-LOOP CONTAINING NUCLEOSIDE TRIPHOSPHATE HYDROLASES SUPERFAMILY PROTEIN"/>
    <property type="match status" value="1"/>
</dbReference>
<evidence type="ECO:0000259" key="7">
    <source>
        <dbReference type="Pfam" id="PF20073"/>
    </source>
</evidence>
<gene>
    <name evidence="9" type="primary">LOC105040079</name>
</gene>
<accession>A0A6I9QV38</accession>
<dbReference type="InterPro" id="IPR045055">
    <property type="entry name" value="DNA2/NAM7-like"/>
</dbReference>
<dbReference type="GO" id="GO:0016787">
    <property type="term" value="F:hydrolase activity"/>
    <property type="evidence" value="ECO:0007669"/>
    <property type="project" value="UniProtKB-KW"/>
</dbReference>
<evidence type="ECO:0000256" key="2">
    <source>
        <dbReference type="ARBA" id="ARBA00022801"/>
    </source>
</evidence>
<dbReference type="Pfam" id="PF13086">
    <property type="entry name" value="AAA_11"/>
    <property type="match status" value="1"/>
</dbReference>
<evidence type="ECO:0000313" key="9">
    <source>
        <dbReference type="RefSeq" id="XP_010914753.1"/>
    </source>
</evidence>
<feature type="domain" description="DNA2/NAM7 helicase-like C-terminal" evidence="6">
    <location>
        <begin position="666"/>
        <end position="861"/>
    </location>
</feature>
<dbReference type="InterPro" id="IPR027417">
    <property type="entry name" value="P-loop_NTPase"/>
</dbReference>
<dbReference type="RefSeq" id="XP_010914753.1">
    <property type="nucleotide sequence ID" value="XM_010916451.1"/>
</dbReference>
<evidence type="ECO:0000256" key="3">
    <source>
        <dbReference type="ARBA" id="ARBA00022806"/>
    </source>
</evidence>
<organism evidence="8 9">
    <name type="scientific">Elaeis guineensis var. tenera</name>
    <name type="common">Oil palm</name>
    <dbReference type="NCBI Taxonomy" id="51953"/>
    <lineage>
        <taxon>Eukaryota</taxon>
        <taxon>Viridiplantae</taxon>
        <taxon>Streptophyta</taxon>
        <taxon>Embryophyta</taxon>
        <taxon>Tracheophyta</taxon>
        <taxon>Spermatophyta</taxon>
        <taxon>Magnoliopsida</taxon>
        <taxon>Liliopsida</taxon>
        <taxon>Arecaceae</taxon>
        <taxon>Arecoideae</taxon>
        <taxon>Cocoseae</taxon>
        <taxon>Elaeidinae</taxon>
        <taxon>Elaeis</taxon>
    </lineage>
</organism>
<dbReference type="SUPFAM" id="SSF52540">
    <property type="entry name" value="P-loop containing nucleoside triphosphate hydrolases"/>
    <property type="match status" value="1"/>
</dbReference>
<dbReference type="GO" id="GO:0005694">
    <property type="term" value="C:chromosome"/>
    <property type="evidence" value="ECO:0007669"/>
    <property type="project" value="UniProtKB-ARBA"/>
</dbReference>
<keyword evidence="4" id="KW-0067">ATP-binding</keyword>
<evidence type="ECO:0000256" key="1">
    <source>
        <dbReference type="ARBA" id="ARBA00022741"/>
    </source>
</evidence>
<keyword evidence="1" id="KW-0547">Nucleotide-binding</keyword>
<dbReference type="Proteomes" id="UP000504607">
    <property type="component" value="Chromosome 2"/>
</dbReference>